<dbReference type="AlphaFoldDB" id="M8CN79"/>
<reference evidence="10" key="1">
    <citation type="submission" date="2015-06" db="UniProtKB">
        <authorList>
            <consortium name="EnsemblPlants"/>
        </authorList>
    </citation>
    <scope>IDENTIFICATION</scope>
</reference>
<evidence type="ECO:0000256" key="5">
    <source>
        <dbReference type="ARBA" id="ARBA00022737"/>
    </source>
</evidence>
<evidence type="ECO:0000256" key="1">
    <source>
        <dbReference type="ARBA" id="ARBA00004167"/>
    </source>
</evidence>
<dbReference type="PANTHER" id="PTHR27000">
    <property type="entry name" value="LEUCINE-RICH REPEAT RECEPTOR-LIKE PROTEIN KINASE FAMILY PROTEIN-RELATED"/>
    <property type="match status" value="1"/>
</dbReference>
<evidence type="ECO:0000256" key="3">
    <source>
        <dbReference type="ARBA" id="ARBA00022692"/>
    </source>
</evidence>
<evidence type="ECO:0008006" key="11">
    <source>
        <dbReference type="Google" id="ProtNLM"/>
    </source>
</evidence>
<keyword evidence="9" id="KW-0325">Glycoprotein</keyword>
<keyword evidence="6" id="KW-1133">Transmembrane helix</keyword>
<evidence type="ECO:0000256" key="8">
    <source>
        <dbReference type="ARBA" id="ARBA00023170"/>
    </source>
</evidence>
<dbReference type="PANTHER" id="PTHR27000:SF642">
    <property type="entry name" value="INACTIVE LEUCINE-RICH REPEAT RECEPTOR KINASE XIAO-RELATED"/>
    <property type="match status" value="1"/>
</dbReference>
<dbReference type="EnsemblPlants" id="EMT28922">
    <property type="protein sequence ID" value="EMT28922"/>
    <property type="gene ID" value="F775_43074"/>
</dbReference>
<dbReference type="SUPFAM" id="SSF52058">
    <property type="entry name" value="L domain-like"/>
    <property type="match status" value="1"/>
</dbReference>
<dbReference type="InterPro" id="IPR032675">
    <property type="entry name" value="LRR_dom_sf"/>
</dbReference>
<evidence type="ECO:0000256" key="2">
    <source>
        <dbReference type="ARBA" id="ARBA00022614"/>
    </source>
</evidence>
<evidence type="ECO:0000313" key="10">
    <source>
        <dbReference type="EnsemblPlants" id="EMT28922"/>
    </source>
</evidence>
<dbReference type="FunFam" id="3.80.10.10:FF:000800">
    <property type="entry name" value="Receptor like protein 29"/>
    <property type="match status" value="1"/>
</dbReference>
<keyword evidence="4" id="KW-0732">Signal</keyword>
<keyword evidence="2" id="KW-0433">Leucine-rich repeat</keyword>
<keyword evidence="7" id="KW-0472">Membrane</keyword>
<evidence type="ECO:0000256" key="4">
    <source>
        <dbReference type="ARBA" id="ARBA00022729"/>
    </source>
</evidence>
<sequence>MGRPGHKTDQMGPGRRVMGCLSLSFVDCFNNPAAVTALVLPSANLSSSTLQQLSIRANPSLSGVMPPQLVRLRSLQGIGELKSLVHLDLSYNSLSGPYLIMDNNPMDVPLPSELGSLARLQELRLAGSGYSGPIPAAFGQLASLTTLSLEDNNLTGEIPAGLSRLHRIYHLNLSNNGLGGAVPFDGAFLRRLGRNLDLSGNSGLCLDVVRDVGVGVGACHGGGGGDGSLARDSVMDSDDEEALAVLLEEEADADVEDEEHLKVLVALVGLLASNAK</sequence>
<dbReference type="Gene3D" id="3.80.10.10">
    <property type="entry name" value="Ribonuclease Inhibitor"/>
    <property type="match status" value="1"/>
</dbReference>
<evidence type="ECO:0000256" key="6">
    <source>
        <dbReference type="ARBA" id="ARBA00022989"/>
    </source>
</evidence>
<dbReference type="GO" id="GO:0016020">
    <property type="term" value="C:membrane"/>
    <property type="evidence" value="ECO:0007669"/>
    <property type="project" value="UniProtKB-SubCell"/>
</dbReference>
<dbReference type="InterPro" id="IPR001611">
    <property type="entry name" value="Leu-rich_rpt"/>
</dbReference>
<dbReference type="Pfam" id="PF00560">
    <property type="entry name" value="LRR_1"/>
    <property type="match status" value="1"/>
</dbReference>
<keyword evidence="5" id="KW-0677">Repeat</keyword>
<proteinExistence type="predicted"/>
<name>M8CN79_AEGTA</name>
<comment type="subcellular location">
    <subcellularLocation>
        <location evidence="1">Membrane</location>
        <topology evidence="1">Single-pass membrane protein</topology>
    </subcellularLocation>
</comment>
<keyword evidence="3" id="KW-0812">Transmembrane</keyword>
<accession>M8CN79</accession>
<evidence type="ECO:0000256" key="9">
    <source>
        <dbReference type="ARBA" id="ARBA00023180"/>
    </source>
</evidence>
<organism evidence="10">
    <name type="scientific">Aegilops tauschii</name>
    <name type="common">Tausch's goatgrass</name>
    <name type="synonym">Aegilops squarrosa</name>
    <dbReference type="NCBI Taxonomy" id="37682"/>
    <lineage>
        <taxon>Eukaryota</taxon>
        <taxon>Viridiplantae</taxon>
        <taxon>Streptophyta</taxon>
        <taxon>Embryophyta</taxon>
        <taxon>Tracheophyta</taxon>
        <taxon>Spermatophyta</taxon>
        <taxon>Magnoliopsida</taxon>
        <taxon>Liliopsida</taxon>
        <taxon>Poales</taxon>
        <taxon>Poaceae</taxon>
        <taxon>BOP clade</taxon>
        <taxon>Pooideae</taxon>
        <taxon>Triticodae</taxon>
        <taxon>Triticeae</taxon>
        <taxon>Triticinae</taxon>
        <taxon>Aegilops</taxon>
    </lineage>
</organism>
<evidence type="ECO:0000256" key="7">
    <source>
        <dbReference type="ARBA" id="ARBA00023136"/>
    </source>
</evidence>
<keyword evidence="8" id="KW-0675">Receptor</keyword>
<dbReference type="Pfam" id="PF13855">
    <property type="entry name" value="LRR_8"/>
    <property type="match status" value="1"/>
</dbReference>
<protein>
    <recommendedName>
        <fullName evidence="11">LRR receptor-like serine/threonine-protein kinase</fullName>
    </recommendedName>
</protein>